<comment type="similarity">
    <text evidence="1 12">Belongs to the thymidylate kinase family.</text>
</comment>
<gene>
    <name evidence="12" type="primary">tmk</name>
    <name evidence="14" type="ordered locus">Sthe_0948</name>
</gene>
<dbReference type="PANTHER" id="PTHR10344:SF4">
    <property type="entry name" value="UMP-CMP KINASE 2, MITOCHONDRIAL"/>
    <property type="match status" value="1"/>
</dbReference>
<dbReference type="PANTHER" id="PTHR10344">
    <property type="entry name" value="THYMIDYLATE KINASE"/>
    <property type="match status" value="1"/>
</dbReference>
<dbReference type="GO" id="GO:0006227">
    <property type="term" value="P:dUDP biosynthetic process"/>
    <property type="evidence" value="ECO:0007669"/>
    <property type="project" value="TreeGrafter"/>
</dbReference>
<dbReference type="GO" id="GO:0006235">
    <property type="term" value="P:dTTP biosynthetic process"/>
    <property type="evidence" value="ECO:0007669"/>
    <property type="project" value="UniProtKB-UniRule"/>
</dbReference>
<accession>D1C2B8</accession>
<evidence type="ECO:0000256" key="12">
    <source>
        <dbReference type="HAMAP-Rule" id="MF_00165"/>
    </source>
</evidence>
<evidence type="ECO:0000256" key="11">
    <source>
        <dbReference type="ARBA" id="ARBA00057735"/>
    </source>
</evidence>
<comment type="catalytic activity">
    <reaction evidence="10 12">
        <text>dTMP + ATP = dTDP + ADP</text>
        <dbReference type="Rhea" id="RHEA:13517"/>
        <dbReference type="ChEBI" id="CHEBI:30616"/>
        <dbReference type="ChEBI" id="CHEBI:58369"/>
        <dbReference type="ChEBI" id="CHEBI:63528"/>
        <dbReference type="ChEBI" id="CHEBI:456216"/>
        <dbReference type="EC" id="2.7.4.9"/>
    </reaction>
</comment>
<dbReference type="GO" id="GO:0006233">
    <property type="term" value="P:dTDP biosynthetic process"/>
    <property type="evidence" value="ECO:0007669"/>
    <property type="project" value="InterPro"/>
</dbReference>
<evidence type="ECO:0000256" key="4">
    <source>
        <dbReference type="ARBA" id="ARBA00022679"/>
    </source>
</evidence>
<evidence type="ECO:0000256" key="8">
    <source>
        <dbReference type="ARBA" id="ARBA00022840"/>
    </source>
</evidence>
<dbReference type="InterPro" id="IPR039430">
    <property type="entry name" value="Thymidylate_kin-like_dom"/>
</dbReference>
<dbReference type="Proteomes" id="UP000002027">
    <property type="component" value="Chromosome 1"/>
</dbReference>
<dbReference type="FunCoup" id="D1C2B8">
    <property type="interactions" value="331"/>
</dbReference>
<protein>
    <recommendedName>
        <fullName evidence="3 12">Thymidylate kinase</fullName>
        <ecNumber evidence="2 12">2.7.4.9</ecNumber>
    </recommendedName>
    <alternativeName>
        <fullName evidence="9 12">dTMP kinase</fullName>
    </alternativeName>
</protein>
<dbReference type="EMBL" id="CP001823">
    <property type="protein sequence ID" value="ACZ38385.1"/>
    <property type="molecule type" value="Genomic_DNA"/>
</dbReference>
<evidence type="ECO:0000256" key="5">
    <source>
        <dbReference type="ARBA" id="ARBA00022727"/>
    </source>
</evidence>
<evidence type="ECO:0000256" key="7">
    <source>
        <dbReference type="ARBA" id="ARBA00022777"/>
    </source>
</evidence>
<dbReference type="InterPro" id="IPR027417">
    <property type="entry name" value="P-loop_NTPase"/>
</dbReference>
<evidence type="ECO:0000256" key="10">
    <source>
        <dbReference type="ARBA" id="ARBA00048743"/>
    </source>
</evidence>
<dbReference type="GO" id="GO:0004798">
    <property type="term" value="F:dTMP kinase activity"/>
    <property type="evidence" value="ECO:0007669"/>
    <property type="project" value="UniProtKB-UniRule"/>
</dbReference>
<dbReference type="GO" id="GO:0005829">
    <property type="term" value="C:cytosol"/>
    <property type="evidence" value="ECO:0007669"/>
    <property type="project" value="TreeGrafter"/>
</dbReference>
<evidence type="ECO:0000259" key="13">
    <source>
        <dbReference type="Pfam" id="PF02223"/>
    </source>
</evidence>
<dbReference type="AlphaFoldDB" id="D1C2B8"/>
<proteinExistence type="inferred from homology"/>
<comment type="function">
    <text evidence="11 12">Phosphorylation of dTMP to form dTDP in both de novo and salvage pathways of dTTP synthesis.</text>
</comment>
<evidence type="ECO:0000256" key="2">
    <source>
        <dbReference type="ARBA" id="ARBA00012980"/>
    </source>
</evidence>
<dbReference type="PROSITE" id="PS01331">
    <property type="entry name" value="THYMIDYLATE_KINASE"/>
    <property type="match status" value="1"/>
</dbReference>
<dbReference type="GO" id="GO:0005524">
    <property type="term" value="F:ATP binding"/>
    <property type="evidence" value="ECO:0007669"/>
    <property type="project" value="UniProtKB-UniRule"/>
</dbReference>
<feature type="binding site" evidence="12">
    <location>
        <begin position="9"/>
        <end position="16"/>
    </location>
    <ligand>
        <name>ATP</name>
        <dbReference type="ChEBI" id="CHEBI:30616"/>
    </ligand>
</feature>
<name>D1C2B8_SPHTD</name>
<evidence type="ECO:0000256" key="9">
    <source>
        <dbReference type="ARBA" id="ARBA00029962"/>
    </source>
</evidence>
<keyword evidence="15" id="KW-1185">Reference proteome</keyword>
<evidence type="ECO:0000256" key="1">
    <source>
        <dbReference type="ARBA" id="ARBA00009776"/>
    </source>
</evidence>
<dbReference type="InParanoid" id="D1C2B8"/>
<sequence>MSLFVTFEGPEGAGKSTQIRRLASELEARGYSVVATREPGGTAIGEAIRQILLAPEHSAMLPETEALLNTAARAQHVAEVIQPALAAGKIVLCDRFVDSTLVYQGAGRGLPTSDLLALQRFATRGLWPDLTLLLDLPVEVGQARRRASGEPLSRFDADALGFHERVRTGFLALARDDPARWRIIDAAQSEEAVAREVLAVVLERLPPAPGRQ</sequence>
<keyword evidence="8 12" id="KW-0067">ATP-binding</keyword>
<evidence type="ECO:0000313" key="15">
    <source>
        <dbReference type="Proteomes" id="UP000002027"/>
    </source>
</evidence>
<dbReference type="NCBIfam" id="TIGR00041">
    <property type="entry name" value="DTMP_kinase"/>
    <property type="match status" value="1"/>
</dbReference>
<reference evidence="15" key="1">
    <citation type="submission" date="2009-11" db="EMBL/GenBank/DDBJ databases">
        <title>The complete chromosome 1 of Sphaerobacter thermophilus DSM 20745.</title>
        <authorList>
            <person name="Lucas S."/>
            <person name="Copeland A."/>
            <person name="Lapidus A."/>
            <person name="Glavina del Rio T."/>
            <person name="Dalin E."/>
            <person name="Tice H."/>
            <person name="Bruce D."/>
            <person name="Goodwin L."/>
            <person name="Pitluck S."/>
            <person name="Kyrpides N."/>
            <person name="Mavromatis K."/>
            <person name="Ivanova N."/>
            <person name="Mikhailova N."/>
            <person name="LaButti K.M."/>
            <person name="Clum A."/>
            <person name="Sun H.I."/>
            <person name="Brettin T."/>
            <person name="Detter J.C."/>
            <person name="Han C."/>
            <person name="Larimer F."/>
            <person name="Land M."/>
            <person name="Hauser L."/>
            <person name="Markowitz V."/>
            <person name="Cheng J.F."/>
            <person name="Hugenholtz P."/>
            <person name="Woyke T."/>
            <person name="Wu D."/>
            <person name="Steenblock K."/>
            <person name="Schneider S."/>
            <person name="Pukall R."/>
            <person name="Goeker M."/>
            <person name="Klenk H.P."/>
            <person name="Eisen J.A."/>
        </authorList>
    </citation>
    <scope>NUCLEOTIDE SEQUENCE [LARGE SCALE GENOMIC DNA]</scope>
    <source>
        <strain evidence="15">ATCC 49802 / DSM 20745 / S 6022</strain>
    </source>
</reference>
<dbReference type="eggNOG" id="COG0125">
    <property type="taxonomic scope" value="Bacteria"/>
</dbReference>
<dbReference type="HAMAP" id="MF_00165">
    <property type="entry name" value="Thymidylate_kinase"/>
    <property type="match status" value="1"/>
</dbReference>
<dbReference type="EC" id="2.7.4.9" evidence="2 12"/>
<dbReference type="InterPro" id="IPR018094">
    <property type="entry name" value="Thymidylate_kinase"/>
</dbReference>
<evidence type="ECO:0000313" key="14">
    <source>
        <dbReference type="EMBL" id="ACZ38385.1"/>
    </source>
</evidence>
<reference evidence="14 15" key="2">
    <citation type="journal article" date="2010" name="Stand. Genomic Sci.">
        <title>Complete genome sequence of Desulfohalobium retbaense type strain (HR(100)).</title>
        <authorList>
            <person name="Spring S."/>
            <person name="Nolan M."/>
            <person name="Lapidus A."/>
            <person name="Glavina Del Rio T."/>
            <person name="Copeland A."/>
            <person name="Tice H."/>
            <person name="Cheng J.F."/>
            <person name="Lucas S."/>
            <person name="Land M."/>
            <person name="Chen F."/>
            <person name="Bruce D."/>
            <person name="Goodwin L."/>
            <person name="Pitluck S."/>
            <person name="Ivanova N."/>
            <person name="Mavromatis K."/>
            <person name="Mikhailova N."/>
            <person name="Pati A."/>
            <person name="Chen A."/>
            <person name="Palaniappan K."/>
            <person name="Hauser L."/>
            <person name="Chang Y.J."/>
            <person name="Jeffries C.D."/>
            <person name="Munk C."/>
            <person name="Kiss H."/>
            <person name="Chain P."/>
            <person name="Han C."/>
            <person name="Brettin T."/>
            <person name="Detter J.C."/>
            <person name="Schuler E."/>
            <person name="Goker M."/>
            <person name="Rohde M."/>
            <person name="Bristow J."/>
            <person name="Eisen J.A."/>
            <person name="Markowitz V."/>
            <person name="Hugenholtz P."/>
            <person name="Kyrpides N.C."/>
            <person name="Klenk H.P."/>
        </authorList>
    </citation>
    <scope>NUCLEOTIDE SEQUENCE [LARGE SCALE GENOMIC DNA]</scope>
    <source>
        <strain evidence="15">ATCC 49802 / DSM 20745 / S 6022</strain>
    </source>
</reference>
<evidence type="ECO:0000256" key="6">
    <source>
        <dbReference type="ARBA" id="ARBA00022741"/>
    </source>
</evidence>
<dbReference type="InterPro" id="IPR018095">
    <property type="entry name" value="Thymidylate_kin_CS"/>
</dbReference>
<dbReference type="STRING" id="479434.Sthe_0948"/>
<dbReference type="Gene3D" id="3.40.50.300">
    <property type="entry name" value="P-loop containing nucleotide triphosphate hydrolases"/>
    <property type="match status" value="1"/>
</dbReference>
<keyword evidence="7 12" id="KW-0418">Kinase</keyword>
<dbReference type="SUPFAM" id="SSF52540">
    <property type="entry name" value="P-loop containing nucleoside triphosphate hydrolases"/>
    <property type="match status" value="1"/>
</dbReference>
<dbReference type="CDD" id="cd01672">
    <property type="entry name" value="TMPK"/>
    <property type="match status" value="1"/>
</dbReference>
<dbReference type="FunFam" id="3.40.50.300:FF:000225">
    <property type="entry name" value="Thymidylate kinase"/>
    <property type="match status" value="1"/>
</dbReference>
<keyword evidence="5 12" id="KW-0545">Nucleotide biosynthesis</keyword>
<organism evidence="14 15">
    <name type="scientific">Sphaerobacter thermophilus (strain ATCC 49802 / DSM 20745 / KCCM 41009 / NCIMB 13125 / S 6022)</name>
    <dbReference type="NCBI Taxonomy" id="479434"/>
    <lineage>
        <taxon>Bacteria</taxon>
        <taxon>Pseudomonadati</taxon>
        <taxon>Thermomicrobiota</taxon>
        <taxon>Thermomicrobia</taxon>
        <taxon>Sphaerobacterales</taxon>
        <taxon>Sphaerobacterineae</taxon>
        <taxon>Sphaerobacteraceae</taxon>
        <taxon>Sphaerobacter</taxon>
    </lineage>
</organism>
<dbReference type="KEGG" id="sti:Sthe_0948"/>
<dbReference type="Pfam" id="PF02223">
    <property type="entry name" value="Thymidylate_kin"/>
    <property type="match status" value="1"/>
</dbReference>
<dbReference type="OrthoDB" id="9774907at2"/>
<keyword evidence="6 12" id="KW-0547">Nucleotide-binding</keyword>
<feature type="domain" description="Thymidylate kinase-like" evidence="13">
    <location>
        <begin position="7"/>
        <end position="196"/>
    </location>
</feature>
<dbReference type="RefSeq" id="WP_012871432.1">
    <property type="nucleotide sequence ID" value="NC_013523.1"/>
</dbReference>
<keyword evidence="4 12" id="KW-0808">Transferase</keyword>
<dbReference type="HOGENOM" id="CLU_049131_0_2_0"/>
<evidence type="ECO:0000256" key="3">
    <source>
        <dbReference type="ARBA" id="ARBA00017144"/>
    </source>
</evidence>